<protein>
    <submittedName>
        <fullName evidence="2">Uncharacterized protein</fullName>
    </submittedName>
</protein>
<name>A0AAD7T4P6_9TELE</name>
<dbReference type="Proteomes" id="UP001221898">
    <property type="component" value="Unassembled WGS sequence"/>
</dbReference>
<keyword evidence="3" id="KW-1185">Reference proteome</keyword>
<sequence>MAVQLLAPPVTVNWLLSKKAIKMFYGPACAAPLQGFTPVKKPEPPASWSPSPAQTPLPSRRNRRVPRAAASPRRHTDSGIRLPVEKALF</sequence>
<evidence type="ECO:0000313" key="2">
    <source>
        <dbReference type="EMBL" id="KAJ8413406.1"/>
    </source>
</evidence>
<dbReference type="AlphaFoldDB" id="A0AAD7T4P6"/>
<feature type="compositionally biased region" description="Low complexity" evidence="1">
    <location>
        <begin position="46"/>
        <end position="59"/>
    </location>
</feature>
<evidence type="ECO:0000256" key="1">
    <source>
        <dbReference type="SAM" id="MobiDB-lite"/>
    </source>
</evidence>
<gene>
    <name evidence="2" type="ORF">AAFF_G00094020</name>
</gene>
<reference evidence="2" key="1">
    <citation type="journal article" date="2023" name="Science">
        <title>Genome structures resolve the early diversification of teleost fishes.</title>
        <authorList>
            <person name="Parey E."/>
            <person name="Louis A."/>
            <person name="Montfort J."/>
            <person name="Bouchez O."/>
            <person name="Roques C."/>
            <person name="Iampietro C."/>
            <person name="Lluch J."/>
            <person name="Castinel A."/>
            <person name="Donnadieu C."/>
            <person name="Desvignes T."/>
            <person name="Floi Bucao C."/>
            <person name="Jouanno E."/>
            <person name="Wen M."/>
            <person name="Mejri S."/>
            <person name="Dirks R."/>
            <person name="Jansen H."/>
            <person name="Henkel C."/>
            <person name="Chen W.J."/>
            <person name="Zahm M."/>
            <person name="Cabau C."/>
            <person name="Klopp C."/>
            <person name="Thompson A.W."/>
            <person name="Robinson-Rechavi M."/>
            <person name="Braasch I."/>
            <person name="Lecointre G."/>
            <person name="Bobe J."/>
            <person name="Postlethwait J.H."/>
            <person name="Berthelot C."/>
            <person name="Roest Crollius H."/>
            <person name="Guiguen Y."/>
        </authorList>
    </citation>
    <scope>NUCLEOTIDE SEQUENCE</scope>
    <source>
        <strain evidence="2">NC1722</strain>
    </source>
</reference>
<feature type="region of interest" description="Disordered" evidence="1">
    <location>
        <begin position="35"/>
        <end position="89"/>
    </location>
</feature>
<evidence type="ECO:0000313" key="3">
    <source>
        <dbReference type="Proteomes" id="UP001221898"/>
    </source>
</evidence>
<accession>A0AAD7T4P6</accession>
<comment type="caution">
    <text evidence="2">The sequence shown here is derived from an EMBL/GenBank/DDBJ whole genome shotgun (WGS) entry which is preliminary data.</text>
</comment>
<dbReference type="EMBL" id="JAINUG010000016">
    <property type="protein sequence ID" value="KAJ8413406.1"/>
    <property type="molecule type" value="Genomic_DNA"/>
</dbReference>
<organism evidence="2 3">
    <name type="scientific">Aldrovandia affinis</name>
    <dbReference type="NCBI Taxonomy" id="143900"/>
    <lineage>
        <taxon>Eukaryota</taxon>
        <taxon>Metazoa</taxon>
        <taxon>Chordata</taxon>
        <taxon>Craniata</taxon>
        <taxon>Vertebrata</taxon>
        <taxon>Euteleostomi</taxon>
        <taxon>Actinopterygii</taxon>
        <taxon>Neopterygii</taxon>
        <taxon>Teleostei</taxon>
        <taxon>Notacanthiformes</taxon>
        <taxon>Halosauridae</taxon>
        <taxon>Aldrovandia</taxon>
    </lineage>
</organism>
<proteinExistence type="predicted"/>